<evidence type="ECO:0000313" key="2">
    <source>
        <dbReference type="EMBL" id="EOT59715.1"/>
    </source>
</evidence>
<dbReference type="Proteomes" id="UP000013858">
    <property type="component" value="Unassembled WGS sequence"/>
</dbReference>
<evidence type="ECO:0000313" key="3">
    <source>
        <dbReference type="Proteomes" id="UP000013858"/>
    </source>
</evidence>
<proteinExistence type="predicted"/>
<name>R2QNU0_9ENTE</name>
<keyword evidence="4" id="KW-1185">Reference proteome</keyword>
<comment type="caution">
    <text evidence="1">The sequence shown here is derived from an EMBL/GenBank/DDBJ whole genome shotgun (WGS) entry which is preliminary data.</text>
</comment>
<protein>
    <submittedName>
        <fullName evidence="1">Uncharacterized protein</fullName>
    </submittedName>
</protein>
<reference evidence="1 3" key="1">
    <citation type="submission" date="2013-02" db="EMBL/GenBank/DDBJ databases">
        <title>The Genome Sequence of Enterococcus haemoperoxidus BAA-382.</title>
        <authorList>
            <consortium name="The Broad Institute Genome Sequencing Platform"/>
            <consortium name="The Broad Institute Genome Sequencing Center for Infectious Disease"/>
            <person name="Earl A.M."/>
            <person name="Gilmore M.S."/>
            <person name="Lebreton F."/>
            <person name="Walker B."/>
            <person name="Young S.K."/>
            <person name="Zeng Q."/>
            <person name="Gargeya S."/>
            <person name="Fitzgerald M."/>
            <person name="Haas B."/>
            <person name="Abouelleil A."/>
            <person name="Alvarado L."/>
            <person name="Arachchi H.M."/>
            <person name="Berlin A.M."/>
            <person name="Chapman S.B."/>
            <person name="Dewar J."/>
            <person name="Goldberg J."/>
            <person name="Griggs A."/>
            <person name="Gujja S."/>
            <person name="Hansen M."/>
            <person name="Howarth C."/>
            <person name="Imamovic A."/>
            <person name="Larimer J."/>
            <person name="McCowan C."/>
            <person name="Murphy C."/>
            <person name="Neiman D."/>
            <person name="Pearson M."/>
            <person name="Priest M."/>
            <person name="Roberts A."/>
            <person name="Saif S."/>
            <person name="Shea T."/>
            <person name="Sisk P."/>
            <person name="Sykes S."/>
            <person name="Wortman J."/>
            <person name="Nusbaum C."/>
            <person name="Birren B."/>
        </authorList>
    </citation>
    <scope>NUCLEOTIDE SEQUENCE [LARGE SCALE GENOMIC DNA]</scope>
    <source>
        <strain evidence="1 3">ATCC BAA-382</strain>
    </source>
</reference>
<organism evidence="1 3">
    <name type="scientific">Enterococcus haemoperoxidus ATCC BAA-382</name>
    <dbReference type="NCBI Taxonomy" id="1158608"/>
    <lineage>
        <taxon>Bacteria</taxon>
        <taxon>Bacillati</taxon>
        <taxon>Bacillota</taxon>
        <taxon>Bacilli</taxon>
        <taxon>Lactobacillales</taxon>
        <taxon>Enterococcaceae</taxon>
        <taxon>Enterococcus</taxon>
    </lineage>
</organism>
<sequence>MDLLKATKQGERIVIIFPKKLAIKENQEFYYYKNKEEIISFIPK</sequence>
<reference evidence="2 4" key="2">
    <citation type="submission" date="2013-03" db="EMBL/GenBank/DDBJ databases">
        <title>The Genome Sequence of Enterococcus haemoperoxidus BAA-382 (PacBio/Illumina hybrid assembly).</title>
        <authorList>
            <consortium name="The Broad Institute Genomics Platform"/>
            <consortium name="The Broad Institute Genome Sequencing Center for Infectious Disease"/>
            <person name="Earl A."/>
            <person name="Russ C."/>
            <person name="Gilmore M."/>
            <person name="Surin D."/>
            <person name="Walker B."/>
            <person name="Young S."/>
            <person name="Zeng Q."/>
            <person name="Gargeya S."/>
            <person name="Fitzgerald M."/>
            <person name="Haas B."/>
            <person name="Abouelleil A."/>
            <person name="Allen A.W."/>
            <person name="Alvarado L."/>
            <person name="Arachchi H.M."/>
            <person name="Berlin A.M."/>
            <person name="Chapman S.B."/>
            <person name="Gainer-Dewar J."/>
            <person name="Goldberg J."/>
            <person name="Griggs A."/>
            <person name="Gujja S."/>
            <person name="Hansen M."/>
            <person name="Howarth C."/>
            <person name="Imamovic A."/>
            <person name="Ireland A."/>
            <person name="Larimer J."/>
            <person name="McCowan C."/>
            <person name="Murphy C."/>
            <person name="Pearson M."/>
            <person name="Poon T.W."/>
            <person name="Priest M."/>
            <person name="Roberts A."/>
            <person name="Saif S."/>
            <person name="Shea T."/>
            <person name="Sisk P."/>
            <person name="Sykes S."/>
            <person name="Wortman J."/>
            <person name="Nusbaum C."/>
            <person name="Birren B."/>
        </authorList>
    </citation>
    <scope>NUCLEOTIDE SEQUENCE [LARGE SCALE GENOMIC DNA]</scope>
    <source>
        <strain evidence="2 4">ATCC BAA-382</strain>
    </source>
</reference>
<dbReference type="Proteomes" id="UP000014197">
    <property type="component" value="Unassembled WGS sequence"/>
</dbReference>
<accession>R2QNU0</accession>
<dbReference type="RefSeq" id="WP_010761589.1">
    <property type="nucleotide sequence ID" value="NZ_KB946316.1"/>
</dbReference>
<evidence type="ECO:0000313" key="1">
    <source>
        <dbReference type="EMBL" id="EOH98202.1"/>
    </source>
</evidence>
<dbReference type="EMBL" id="ASVY01000003">
    <property type="protein sequence ID" value="EOT59715.1"/>
    <property type="molecule type" value="Genomic_DNA"/>
</dbReference>
<dbReference type="AlphaFoldDB" id="R2QNU0"/>
<dbReference type="EMBL" id="AJAR01000013">
    <property type="protein sequence ID" value="EOH98202.1"/>
    <property type="molecule type" value="Genomic_DNA"/>
</dbReference>
<gene>
    <name evidence="2" type="ORF">I583_02350</name>
    <name evidence="1" type="ORF">UAW_01383</name>
</gene>
<evidence type="ECO:0000313" key="4">
    <source>
        <dbReference type="Proteomes" id="UP000014197"/>
    </source>
</evidence>
<dbReference type="PATRIC" id="fig|1158608.3.peg.1358"/>